<feature type="region of interest" description="Disordered" evidence="1">
    <location>
        <begin position="375"/>
        <end position="399"/>
    </location>
</feature>
<feature type="compositionally biased region" description="Basic residues" evidence="1">
    <location>
        <begin position="174"/>
        <end position="188"/>
    </location>
</feature>
<protein>
    <submittedName>
        <fullName evidence="2">Uncharacterized protein</fullName>
    </submittedName>
</protein>
<organism evidence="2 3">
    <name type="scientific">Euplotes crassus</name>
    <dbReference type="NCBI Taxonomy" id="5936"/>
    <lineage>
        <taxon>Eukaryota</taxon>
        <taxon>Sar</taxon>
        <taxon>Alveolata</taxon>
        <taxon>Ciliophora</taxon>
        <taxon>Intramacronucleata</taxon>
        <taxon>Spirotrichea</taxon>
        <taxon>Hypotrichia</taxon>
        <taxon>Euplotida</taxon>
        <taxon>Euplotidae</taxon>
        <taxon>Moneuplotes</taxon>
    </lineage>
</organism>
<evidence type="ECO:0000256" key="1">
    <source>
        <dbReference type="SAM" id="MobiDB-lite"/>
    </source>
</evidence>
<feature type="compositionally biased region" description="Basic and acidic residues" evidence="1">
    <location>
        <begin position="306"/>
        <end position="316"/>
    </location>
</feature>
<sequence length="442" mass="51652">MLIALEIVKNGMQFLNLFCTKTAKGCGKFENRVNKNLKLQKLRRRRAGKKIFKDQNLKKEHQKLEHNMSNIQIIHNQIRELVNRGNNFAKFMNNFPVKNMKTKPIKLLHYNQEKKPKVRIITNEKEDSIRAKRNSLDDKFQLIDSEHLLQKVQGKQEQCSHKEEDNLKSLQKKEKSKKQKLSFKPKQRLSKLLYSRNTKKYRSSKNSLMEMKKGYRIERILSGKERFFKRGASAKPVSKKYAESCIDLKVNNSSSQLRENSSASQKYQSCQSAINNKTNLSYTNFKDLVKDNPMLGYLLPKYKNTKLERPSNEEHNISQPIIGDQRPLSQGGNRVRSGYISRNHSISNPAKSIKDIKSSLTSEVSKKLLNVQVLKPPNDKTESSDSLNRNDCSRSPPRCHFRKMRHRRRVRTKRLTKLAKISRIKKNNKSLLKHAYKEFAIR</sequence>
<dbReference type="Proteomes" id="UP001295684">
    <property type="component" value="Unassembled WGS sequence"/>
</dbReference>
<name>A0AAD1XAN9_EUPCR</name>
<feature type="region of interest" description="Disordered" evidence="1">
    <location>
        <begin position="306"/>
        <end position="346"/>
    </location>
</feature>
<dbReference type="AlphaFoldDB" id="A0AAD1XAN9"/>
<reference evidence="2" key="1">
    <citation type="submission" date="2023-07" db="EMBL/GenBank/DDBJ databases">
        <authorList>
            <consortium name="AG Swart"/>
            <person name="Singh M."/>
            <person name="Singh A."/>
            <person name="Seah K."/>
            <person name="Emmerich C."/>
        </authorList>
    </citation>
    <scope>NUCLEOTIDE SEQUENCE</scope>
    <source>
        <strain evidence="2">DP1</strain>
    </source>
</reference>
<evidence type="ECO:0000313" key="2">
    <source>
        <dbReference type="EMBL" id="CAI2364937.1"/>
    </source>
</evidence>
<evidence type="ECO:0000313" key="3">
    <source>
        <dbReference type="Proteomes" id="UP001295684"/>
    </source>
</evidence>
<gene>
    <name evidence="2" type="ORF">ECRASSUSDP1_LOCUS6287</name>
</gene>
<comment type="caution">
    <text evidence="2">The sequence shown here is derived from an EMBL/GenBank/DDBJ whole genome shotgun (WGS) entry which is preliminary data.</text>
</comment>
<accession>A0AAD1XAN9</accession>
<proteinExistence type="predicted"/>
<feature type="compositionally biased region" description="Basic and acidic residues" evidence="1">
    <location>
        <begin position="158"/>
        <end position="173"/>
    </location>
</feature>
<feature type="region of interest" description="Disordered" evidence="1">
    <location>
        <begin position="155"/>
        <end position="188"/>
    </location>
</feature>
<dbReference type="EMBL" id="CAMPGE010006093">
    <property type="protein sequence ID" value="CAI2364937.1"/>
    <property type="molecule type" value="Genomic_DNA"/>
</dbReference>
<keyword evidence="3" id="KW-1185">Reference proteome</keyword>